<dbReference type="InterPro" id="IPR002173">
    <property type="entry name" value="Carboh/pur_kinase_PfkB_CS"/>
</dbReference>
<dbReference type="Pfam" id="PF00294">
    <property type="entry name" value="PfkB"/>
    <property type="match status" value="1"/>
</dbReference>
<proteinExistence type="inferred from homology"/>
<dbReference type="GO" id="GO:0016301">
    <property type="term" value="F:kinase activity"/>
    <property type="evidence" value="ECO:0007669"/>
    <property type="project" value="UniProtKB-KW"/>
</dbReference>
<dbReference type="AlphaFoldDB" id="A0A2T6BMV5"/>
<evidence type="ECO:0000256" key="2">
    <source>
        <dbReference type="ARBA" id="ARBA00022679"/>
    </source>
</evidence>
<dbReference type="InterPro" id="IPR011611">
    <property type="entry name" value="PfkB_dom"/>
</dbReference>
<keyword evidence="6" id="KW-1185">Reference proteome</keyword>
<sequence length="323" mass="33874">MLIEGIKQNRFVIVGRAGIDFFTDAGVAAEDAETVTVGLGGSSANIGVGICKLGGRASLVTRVSDDSVGSYCVGQLKKYGVGTEYVTPVGGEYRNSLAFYESRVEGHRNVIYRNGAADFQMDEADVMAVDYARFGALITAGTVFAADPSRSATFKAFELAKKAGLPIIFDVDYRPYSWPSPHVAEEVLSKAASLSDMIVGNDEEFGFMAGGIDKGLAKARELAKTVAIVIYKMGEEGAITFHEGREIRTGIYPVEALKPTGAGDSFMAGLVTSLAAGHDLETSILRGSACASITVSRPGCAPAMADTATLDTFLADHPGPTAA</sequence>
<dbReference type="CDD" id="cd01166">
    <property type="entry name" value="KdgK"/>
    <property type="match status" value="1"/>
</dbReference>
<dbReference type="PANTHER" id="PTHR43085:SF49">
    <property type="entry name" value="5-DEHYDRO-2-DEOXYGLUCONOKINASE"/>
    <property type="match status" value="1"/>
</dbReference>
<evidence type="ECO:0000313" key="5">
    <source>
        <dbReference type="EMBL" id="PTX57372.1"/>
    </source>
</evidence>
<dbReference type="Proteomes" id="UP000243978">
    <property type="component" value="Unassembled WGS sequence"/>
</dbReference>
<dbReference type="Gene3D" id="3.40.1190.20">
    <property type="match status" value="1"/>
</dbReference>
<dbReference type="SUPFAM" id="SSF53613">
    <property type="entry name" value="Ribokinase-like"/>
    <property type="match status" value="1"/>
</dbReference>
<dbReference type="InterPro" id="IPR050306">
    <property type="entry name" value="PfkB_Carbo_kinase"/>
</dbReference>
<organism evidence="5 6">
    <name type="scientific">Litoreibacter ponti</name>
    <dbReference type="NCBI Taxonomy" id="1510457"/>
    <lineage>
        <taxon>Bacteria</taxon>
        <taxon>Pseudomonadati</taxon>
        <taxon>Pseudomonadota</taxon>
        <taxon>Alphaproteobacteria</taxon>
        <taxon>Rhodobacterales</taxon>
        <taxon>Roseobacteraceae</taxon>
        <taxon>Litoreibacter</taxon>
    </lineage>
</organism>
<reference evidence="5 6" key="1">
    <citation type="submission" date="2018-04" db="EMBL/GenBank/DDBJ databases">
        <title>Genomic Encyclopedia of Archaeal and Bacterial Type Strains, Phase II (KMG-II): from individual species to whole genera.</title>
        <authorList>
            <person name="Goeker M."/>
        </authorList>
    </citation>
    <scope>NUCLEOTIDE SEQUENCE [LARGE SCALE GENOMIC DNA]</scope>
    <source>
        <strain evidence="5 6">DSM 100977</strain>
    </source>
</reference>
<evidence type="ECO:0000256" key="3">
    <source>
        <dbReference type="ARBA" id="ARBA00022777"/>
    </source>
</evidence>
<evidence type="ECO:0000256" key="1">
    <source>
        <dbReference type="ARBA" id="ARBA00010688"/>
    </source>
</evidence>
<evidence type="ECO:0000313" key="6">
    <source>
        <dbReference type="Proteomes" id="UP000243978"/>
    </source>
</evidence>
<dbReference type="PANTHER" id="PTHR43085">
    <property type="entry name" value="HEXOKINASE FAMILY MEMBER"/>
    <property type="match status" value="1"/>
</dbReference>
<dbReference type="InterPro" id="IPR029056">
    <property type="entry name" value="Ribokinase-like"/>
</dbReference>
<feature type="domain" description="Carbohydrate kinase PfkB" evidence="4">
    <location>
        <begin position="12"/>
        <end position="303"/>
    </location>
</feature>
<dbReference type="RefSeq" id="WP_107845474.1">
    <property type="nucleotide sequence ID" value="NZ_QBKS01000001.1"/>
</dbReference>
<name>A0A2T6BMV5_9RHOB</name>
<protein>
    <submittedName>
        <fullName evidence="5">5-dehydro-2-deoxygluconokinase</fullName>
    </submittedName>
</protein>
<dbReference type="EMBL" id="QBKS01000001">
    <property type="protein sequence ID" value="PTX57372.1"/>
    <property type="molecule type" value="Genomic_DNA"/>
</dbReference>
<evidence type="ECO:0000259" key="4">
    <source>
        <dbReference type="Pfam" id="PF00294"/>
    </source>
</evidence>
<comment type="similarity">
    <text evidence="1">Belongs to the carbohydrate kinase PfkB family.</text>
</comment>
<keyword evidence="2" id="KW-0808">Transferase</keyword>
<dbReference type="PROSITE" id="PS00584">
    <property type="entry name" value="PFKB_KINASES_2"/>
    <property type="match status" value="1"/>
</dbReference>
<gene>
    <name evidence="5" type="ORF">C8N43_2039</name>
</gene>
<comment type="caution">
    <text evidence="5">The sequence shown here is derived from an EMBL/GenBank/DDBJ whole genome shotgun (WGS) entry which is preliminary data.</text>
</comment>
<accession>A0A2T6BMV5</accession>
<keyword evidence="3 5" id="KW-0418">Kinase</keyword>
<dbReference type="OrthoDB" id="9792663at2"/>